<accession>A0A225SYH0</accession>
<dbReference type="EMBL" id="NJGV01000002">
    <property type="protein sequence ID" value="OWY36347.1"/>
    <property type="molecule type" value="Genomic_DNA"/>
</dbReference>
<keyword evidence="2" id="KW-1185">Reference proteome</keyword>
<evidence type="ECO:0000313" key="1">
    <source>
        <dbReference type="EMBL" id="OWY36347.1"/>
    </source>
</evidence>
<protein>
    <submittedName>
        <fullName evidence="1">Uncharacterized protein</fullName>
    </submittedName>
</protein>
<gene>
    <name evidence="1" type="ORF">CEJ45_03830</name>
</gene>
<evidence type="ECO:0000313" key="2">
    <source>
        <dbReference type="Proteomes" id="UP000214747"/>
    </source>
</evidence>
<reference evidence="1 2" key="1">
    <citation type="journal article" date="2010" name="Int. J. Syst. Evol. Microbiol.">
        <title>Reclassification of Herbaspirillum putei as a later heterotypic synonym of Herbaspirillum huttiense, with the description of H. huttiense subsp. huttiense subsp. nov. and H. huttiense subsp. putei subsp. nov., comb. nov., and description of Herbaspirillum aquaticum sp. nov.</title>
        <authorList>
            <person name="Dobritsa A.P."/>
            <person name="Reddy M.C."/>
            <person name="Samadpour M."/>
        </authorList>
    </citation>
    <scope>NUCLEOTIDE SEQUENCE [LARGE SCALE GENOMIC DNA]</scope>
    <source>
        <strain evidence="1 2">IEH 4430</strain>
    </source>
</reference>
<organism evidence="1 2">
    <name type="scientific">Herbaspirillum aquaticum</name>
    <dbReference type="NCBI Taxonomy" id="568783"/>
    <lineage>
        <taxon>Bacteria</taxon>
        <taxon>Pseudomonadati</taxon>
        <taxon>Pseudomonadota</taxon>
        <taxon>Betaproteobacteria</taxon>
        <taxon>Burkholderiales</taxon>
        <taxon>Oxalobacteraceae</taxon>
        <taxon>Herbaspirillum</taxon>
    </lineage>
</organism>
<comment type="caution">
    <text evidence="1">The sequence shown here is derived from an EMBL/GenBank/DDBJ whole genome shotgun (WGS) entry which is preliminary data.</text>
</comment>
<dbReference type="AlphaFoldDB" id="A0A225SYH0"/>
<sequence>MSSRQIHFRCDAAVARELAMYFDTMEGAECTCESQTIANVLVAPKVYRKPYRQRKQPLTDVPAGWSA</sequence>
<dbReference type="Proteomes" id="UP000214747">
    <property type="component" value="Unassembled WGS sequence"/>
</dbReference>
<name>A0A225SYH0_9BURK</name>
<proteinExistence type="predicted"/>